<comment type="caution">
    <text evidence="2">The sequence shown here is derived from an EMBL/GenBank/DDBJ whole genome shotgun (WGS) entry which is preliminary data.</text>
</comment>
<accession>A0ABQ0KD77</accession>
<feature type="domain" description="SnoaL-like" evidence="1">
    <location>
        <begin position="13"/>
        <end position="129"/>
    </location>
</feature>
<keyword evidence="3" id="KW-1185">Reference proteome</keyword>
<organism evidence="2 3">
    <name type="scientific">Mycolicibacterium novocastrense</name>
    <name type="common">Mycobacterium novocastrense</name>
    <dbReference type="NCBI Taxonomy" id="59813"/>
    <lineage>
        <taxon>Bacteria</taxon>
        <taxon>Bacillati</taxon>
        <taxon>Actinomycetota</taxon>
        <taxon>Actinomycetes</taxon>
        <taxon>Mycobacteriales</taxon>
        <taxon>Mycobacteriaceae</taxon>
        <taxon>Mycolicibacterium</taxon>
    </lineage>
</organism>
<evidence type="ECO:0000313" key="3">
    <source>
        <dbReference type="Proteomes" id="UP000069773"/>
    </source>
</evidence>
<proteinExistence type="predicted"/>
<dbReference type="EMBL" id="BCTA01000011">
    <property type="protein sequence ID" value="GAT07490.1"/>
    <property type="molecule type" value="Genomic_DNA"/>
</dbReference>
<dbReference type="RefSeq" id="WP_234787549.1">
    <property type="nucleotide sequence ID" value="NZ_BCTA01000011.1"/>
</dbReference>
<dbReference type="InterPro" id="IPR037401">
    <property type="entry name" value="SnoaL-like"/>
</dbReference>
<dbReference type="Pfam" id="PF13577">
    <property type="entry name" value="SnoaL_4"/>
    <property type="match status" value="1"/>
</dbReference>
<sequence>MRMAHPGQVAILVARDEIRQLAYRYAAALESRDVDAMVDLYSPDARFGEYGDGPDGLRRLMTHSLDGCLFVVILVANHLIDFDDDAQAHGQVWAHCFAQSEADGFVEQLIKYEDRYELRDGRWLFSHRRHRLWYGIGHAQSPLRQPAANWPAGQIGVGDIPLSDSVFRSWWAGRS</sequence>
<dbReference type="Gene3D" id="3.10.450.50">
    <property type="match status" value="1"/>
</dbReference>
<name>A0ABQ0KD77_MYCNV</name>
<evidence type="ECO:0000313" key="2">
    <source>
        <dbReference type="EMBL" id="GAT07490.1"/>
    </source>
</evidence>
<dbReference type="InterPro" id="IPR032710">
    <property type="entry name" value="NTF2-like_dom_sf"/>
</dbReference>
<reference evidence="2 3" key="1">
    <citation type="journal article" date="2016" name="Genome Announc.">
        <title>Draft Genome Sequences of Five Rapidly Growing Mycobacterium Species, M. thermoresistibile, M. fortuitum subsp. acetamidolyticum, M. canariasense, M. brisbanense, and M. novocastrense.</title>
        <authorList>
            <person name="Katahira K."/>
            <person name="Ogura Y."/>
            <person name="Gotoh Y."/>
            <person name="Hayashi T."/>
        </authorList>
    </citation>
    <scope>NUCLEOTIDE SEQUENCE [LARGE SCALE GENOMIC DNA]</scope>
    <source>
        <strain evidence="2 3">JCM18114</strain>
    </source>
</reference>
<dbReference type="Proteomes" id="UP000069773">
    <property type="component" value="Unassembled WGS sequence"/>
</dbReference>
<protein>
    <recommendedName>
        <fullName evidence="1">SnoaL-like domain-containing protein</fullName>
    </recommendedName>
</protein>
<evidence type="ECO:0000259" key="1">
    <source>
        <dbReference type="Pfam" id="PF13577"/>
    </source>
</evidence>
<dbReference type="SUPFAM" id="SSF54427">
    <property type="entry name" value="NTF2-like"/>
    <property type="match status" value="1"/>
</dbReference>
<gene>
    <name evidence="2" type="ORF">RMCN_0623</name>
</gene>